<sequence>MHPRLELGIFCTESIRDSRYSTVTVKPEAKYLYTFSKFKRLIHSIQFDPIGSSPPPITSAVPTAAIRPSSRTKAIAFRRNLPEARSLSTFTEGRHALKVQSRDGEIP</sequence>
<dbReference type="AlphaFoldDB" id="A0A4C1XKJ8"/>
<protein>
    <submittedName>
        <fullName evidence="1">Uncharacterized protein</fullName>
    </submittedName>
</protein>
<evidence type="ECO:0000313" key="1">
    <source>
        <dbReference type="EMBL" id="GBP63640.1"/>
    </source>
</evidence>
<accession>A0A4C1XKJ8</accession>
<comment type="caution">
    <text evidence="1">The sequence shown here is derived from an EMBL/GenBank/DDBJ whole genome shotgun (WGS) entry which is preliminary data.</text>
</comment>
<proteinExistence type="predicted"/>
<organism evidence="1 2">
    <name type="scientific">Eumeta variegata</name>
    <name type="common">Bagworm moth</name>
    <name type="synonym">Eumeta japonica</name>
    <dbReference type="NCBI Taxonomy" id="151549"/>
    <lineage>
        <taxon>Eukaryota</taxon>
        <taxon>Metazoa</taxon>
        <taxon>Ecdysozoa</taxon>
        <taxon>Arthropoda</taxon>
        <taxon>Hexapoda</taxon>
        <taxon>Insecta</taxon>
        <taxon>Pterygota</taxon>
        <taxon>Neoptera</taxon>
        <taxon>Endopterygota</taxon>
        <taxon>Lepidoptera</taxon>
        <taxon>Glossata</taxon>
        <taxon>Ditrysia</taxon>
        <taxon>Tineoidea</taxon>
        <taxon>Psychidae</taxon>
        <taxon>Oiketicinae</taxon>
        <taxon>Eumeta</taxon>
    </lineage>
</organism>
<keyword evidence="2" id="KW-1185">Reference proteome</keyword>
<evidence type="ECO:0000313" key="2">
    <source>
        <dbReference type="Proteomes" id="UP000299102"/>
    </source>
</evidence>
<reference evidence="1 2" key="1">
    <citation type="journal article" date="2019" name="Commun. Biol.">
        <title>The bagworm genome reveals a unique fibroin gene that provides high tensile strength.</title>
        <authorList>
            <person name="Kono N."/>
            <person name="Nakamura H."/>
            <person name="Ohtoshi R."/>
            <person name="Tomita M."/>
            <person name="Numata K."/>
            <person name="Arakawa K."/>
        </authorList>
    </citation>
    <scope>NUCLEOTIDE SEQUENCE [LARGE SCALE GENOMIC DNA]</scope>
</reference>
<dbReference type="Proteomes" id="UP000299102">
    <property type="component" value="Unassembled WGS sequence"/>
</dbReference>
<name>A0A4C1XKJ8_EUMVA</name>
<dbReference type="EMBL" id="BGZK01000875">
    <property type="protein sequence ID" value="GBP63640.1"/>
    <property type="molecule type" value="Genomic_DNA"/>
</dbReference>
<gene>
    <name evidence="1" type="ORF">EVAR_47978_1</name>
</gene>